<dbReference type="Proteomes" id="UP000756132">
    <property type="component" value="Chromosome 2"/>
</dbReference>
<gene>
    <name evidence="1" type="ORF">CLAFUR5_03782</name>
</gene>
<dbReference type="EMBL" id="CP090164">
    <property type="protein sequence ID" value="UJO13382.1"/>
    <property type="molecule type" value="Genomic_DNA"/>
</dbReference>
<protein>
    <submittedName>
        <fullName evidence="1">Uncharacterized protein</fullName>
    </submittedName>
</protein>
<evidence type="ECO:0000313" key="1">
    <source>
        <dbReference type="EMBL" id="UJO13382.1"/>
    </source>
</evidence>
<dbReference type="RefSeq" id="XP_047757748.1">
    <property type="nucleotide sequence ID" value="XM_047902930.1"/>
</dbReference>
<dbReference type="AlphaFoldDB" id="A0A9Q8P546"/>
<dbReference type="GeneID" id="71983660"/>
<proteinExistence type="predicted"/>
<dbReference type="KEGG" id="ffu:CLAFUR5_03782"/>
<accession>A0A9Q8P546</accession>
<reference evidence="1" key="2">
    <citation type="journal article" date="2022" name="Microb. Genom.">
        <title>A chromosome-scale genome assembly of the tomato pathogen Cladosporium fulvum reveals a compartmentalized genome architecture and the presence of a dispensable chromosome.</title>
        <authorList>
            <person name="Zaccaron A.Z."/>
            <person name="Chen L.H."/>
            <person name="Samaras A."/>
            <person name="Stergiopoulos I."/>
        </authorList>
    </citation>
    <scope>NUCLEOTIDE SEQUENCE</scope>
    <source>
        <strain evidence="1">Race5_Kim</strain>
    </source>
</reference>
<name>A0A9Q8P546_PASFU</name>
<organism evidence="1 2">
    <name type="scientific">Passalora fulva</name>
    <name type="common">Tomato leaf mold</name>
    <name type="synonym">Cladosporium fulvum</name>
    <dbReference type="NCBI Taxonomy" id="5499"/>
    <lineage>
        <taxon>Eukaryota</taxon>
        <taxon>Fungi</taxon>
        <taxon>Dikarya</taxon>
        <taxon>Ascomycota</taxon>
        <taxon>Pezizomycotina</taxon>
        <taxon>Dothideomycetes</taxon>
        <taxon>Dothideomycetidae</taxon>
        <taxon>Mycosphaerellales</taxon>
        <taxon>Mycosphaerellaceae</taxon>
        <taxon>Fulvia</taxon>
    </lineage>
</organism>
<sequence length="263" mass="28920">MTNGVFTAGGTPLAAPARVGVMSAQEARAAMPPPPRPDPNRGLPTMLKDFTLRTRGPPSHYFNGTLLPTDMSGASGVQFHSNKDVEADQVWPGKIIWAPNHATALDPSAYYKAGDAMNPNFGFIDNAVICSKRRPMIVLWSYPWALFALPCGTKGHTGLSKVSNDEVWRSYLCVRDSRIQQDAFQDDGVAKAVVAHMRESANVLDQFTVVDVTNAQIVNLKDKIQLGGHLDWEDTVRLTTLWHEYTKQAMSRGNMDRKAAKVP</sequence>
<keyword evidence="2" id="KW-1185">Reference proteome</keyword>
<reference evidence="1" key="1">
    <citation type="submission" date="2021-12" db="EMBL/GenBank/DDBJ databases">
        <authorList>
            <person name="Zaccaron A."/>
            <person name="Stergiopoulos I."/>
        </authorList>
    </citation>
    <scope>NUCLEOTIDE SEQUENCE</scope>
    <source>
        <strain evidence="1">Race5_Kim</strain>
    </source>
</reference>
<evidence type="ECO:0000313" key="2">
    <source>
        <dbReference type="Proteomes" id="UP000756132"/>
    </source>
</evidence>